<feature type="region of interest" description="Disordered" evidence="7">
    <location>
        <begin position="45"/>
        <end position="125"/>
    </location>
</feature>
<name>J3NPF7_GAET3</name>
<dbReference type="InterPro" id="IPR036736">
    <property type="entry name" value="ACP-like_sf"/>
</dbReference>
<dbReference type="InterPro" id="IPR013154">
    <property type="entry name" value="ADH-like_N"/>
</dbReference>
<dbReference type="SMART" id="SM00825">
    <property type="entry name" value="PKS_KS"/>
    <property type="match status" value="1"/>
</dbReference>
<feature type="compositionally biased region" description="Low complexity" evidence="7">
    <location>
        <begin position="92"/>
        <end position="106"/>
    </location>
</feature>
<sequence length="2314" mass="249529">MAPGALLPDSPGGTPTSETTGGGFVGGYWARLRGAAVARLSTGFQTNTNDHTSDGHQADEHSNGDTNGHANGHVNSDVNSRENSGSNEHVPHVSSAVPSTAASTAPISGLRDGAAANGHRPAIGPKASTGAIAIVGMSCRMPGNVSSPDEFWELLSRNRSGFSEIPEERFNSASFYHPNPGKGGCYNPVGGNFLQCDLRDLDAPFFGLTEKEAISMDPQQRLLLECTFEALENAGIPKHHIAGGNVGVFIGGSFPEYESHLFRDSDTIPMHQATGCAYAMQSNRISHFFDLRGPSFTSDTACSSSTVAVHLACQSLRAGESSLALVGGCHLNMLPEFWISFSTCRLLSDSGKSMAFDSRGTGFGRGEGCAMIVLKPLEQALKDNDAIRAVIAGSGINQDGKTPGITMPNGEAQESLMRQVYRDFNLNPWDCGFVEAHGTGTKVGDPIEATAIHNVLGKRRTAREPLLIGSVKSNIGHLEGASGIAGILKGVMMLERSFVLPNHDFKSPNPKIPWKEWSLKVPPMQRPFPRGKKYVSVNNFGFGGTNGHVVLKTAPFRVKEELTENELDNQPKLIVFSANDKTSLQAILKDTVIYLERRPEAFEGALMRNIAYTLGQRRSLLPWRAAMQARKSLSLIEVLNGGRAVVNKEMESVRIGYIFTGQGAQWWAMGRELYNHYPVYTDSLDRADRCLASLGSGWSLVEELAKSELSTIVSEARISQPSCTAVQLALVDLLQNWGVRPTAVAGHSSGEIAAAYAAGVISFESAIKIAYHRGRLIPVLRQRFPGLQGRMMAVGGSKDEVQELIDGLDESQVRIACFNSPSSLTISGDEVALAALERLVQQKQMFNRRLVVDVAYHSHHMNLVSKEYHAALADLPAPVPSDVKFHSSLAGGLVHGAELRPSYWVNNLTCPVRFSEAVESMLQPADGSKAGVDMLVELGPHSALQGPIKQILKAVGGSAAKTTYESALIRKRDAVETALDLAGSLFTKGVNLNLGAINFPKPGIPPILQIDMPRYPWNYQTKYWQESRMTAKHKQRSQPRSDILGVEAIYSNDLEPTWRNIIRLDDLPWLRQHKVQSLTMCPMSVFIVMALEAASQRVVSSDRRFDRIEMRDVNIVKPLIIPDDDIEVTTTLRPHQEGTLVSSDVWDEFRICSYSNKIGWTEHCVGLVTSLAHETNDVDGVRQRLDSEAMLHTAASAVQDSEPVVVRVEQMYGALAGVGVALGPAFQGLKDCEASSTHATAKVHMDDLAKEMPSECLASPLMHPCVIESLIGMYWPVLLSGQSKIATVYLPSAVSRVSISTQAMEISKAAGRSLRAHCSADFGQGASKPARVTTMAVDGDHGREPLIILEGLLIAPILDGETQMQADAPRELCYKLEWEPVLVPVHCSSEKSNGAPGNGESGPGPLHPLSVVIVHDDSVLQRSVTQKLATAMDKAVGRMPEIGQLSTIQPEGKILVFLSELDTTLLSTISAAQFELLRGALAKADGCLWVVRGAYASSTNPEANMITGLSRSIRSETAMKFATLDLDGHEPLAEELVCGAVMRVFREVFGPSAANMRELEFMERGGAFFTPRIVNDDLMNAFVQEQINPAALEDSPFDSEDRQLRLSISTPGALETLHFVDDPMASQRLAGDQVEIDIRATGVSFRDVMAAKGQTAEDIGYEVSGVVVSVGPEAVGLAVGDRVAALVQGGYASKVRTPIRNAFKLPPAMTFEAAATLPLAYCTAYYSLFEIGGLERGESVLIHSAAGPVGQAAIVLAQTAQAAIFVTVGTAEKKALIMEEYGIPDERILYSRRRTAFSNTLREATDGKGIDVVLNSATGDALRESWECLNEFGRFIDIGRRDGSVKTRLEVTRAGKNSAFISLDFFAVVAERPRVIGRVVGEVSRLLDSGRIRPLTPITVFGISEVETALKKMQSARLAGKLVVVPRPGEIVQATQSRPTNRLLRADATYVLIGGTGGLGRSMARWMVGNGAHHIALVSRSGSAEGKVRELIQELEELGAEVVVRKCNVVSRDEVDDLVTNGLRGMPAVRGVVHGTMVLHDVLFEKMTWDEYVKVTEGKVQGAWNLHHALAGKELDFFVAISSAAGAVGNRGQAAYAAANCFLNALVQHRLSLGLPASSLDLTMVSDAGYLAGNADKLAEVARNLGSDSICESEVLALLRAAIEGRLAATCNNHAITGMRITPAMQPFWTSDAKFKHLRLAMEAQAAQGEGGGISTVSFGAAAKAAKSLEEAESAVCRGLVDKISTVLMLEPEEMDVTRSLSHYPLDSLVAIEIRNFIAREFEANMQVLELLSSGSIQALARAVCVKSKLISFT</sequence>
<dbReference type="HOGENOM" id="CLU_000022_31_0_1"/>
<feature type="region of interest" description="Disordered" evidence="7">
    <location>
        <begin position="1"/>
        <end position="22"/>
    </location>
</feature>
<reference evidence="12" key="4">
    <citation type="journal article" date="2015" name="G3 (Bethesda)">
        <title>Genome sequences of three phytopathogenic species of the Magnaporthaceae family of fungi.</title>
        <authorList>
            <person name="Okagaki L.H."/>
            <person name="Nunes C.C."/>
            <person name="Sailsbery J."/>
            <person name="Clay B."/>
            <person name="Brown D."/>
            <person name="John T."/>
            <person name="Oh Y."/>
            <person name="Young N."/>
            <person name="Fitzgerald M."/>
            <person name="Haas B.J."/>
            <person name="Zeng Q."/>
            <person name="Young S."/>
            <person name="Adiconis X."/>
            <person name="Fan L."/>
            <person name="Levin J.Z."/>
            <person name="Mitchell T.K."/>
            <person name="Okubara P.A."/>
            <person name="Farman M.L."/>
            <person name="Kohn L.M."/>
            <person name="Birren B."/>
            <person name="Ma L.-J."/>
            <person name="Dean R.A."/>
        </authorList>
    </citation>
    <scope>NUCLEOTIDE SEQUENCE</scope>
    <source>
        <strain evidence="12">R3-111a-1</strain>
    </source>
</reference>
<dbReference type="PROSITE" id="PS52004">
    <property type="entry name" value="KS3_2"/>
    <property type="match status" value="1"/>
</dbReference>
<reference evidence="12" key="5">
    <citation type="submission" date="2018-04" db="UniProtKB">
        <authorList>
            <consortium name="EnsemblFungi"/>
        </authorList>
    </citation>
    <scope>IDENTIFICATION</scope>
    <source>
        <strain evidence="12">R3-111a-1</strain>
    </source>
</reference>
<feature type="domain" description="Carrier" evidence="8">
    <location>
        <begin position="2231"/>
        <end position="2308"/>
    </location>
</feature>
<reference evidence="11" key="2">
    <citation type="submission" date="2010-07" db="EMBL/GenBank/DDBJ databases">
        <authorList>
            <consortium name="The Broad Institute Genome Sequencing Platform"/>
            <consortium name="Broad Institute Genome Sequencing Center for Infectious Disease"/>
            <person name="Ma L.-J."/>
            <person name="Dead R."/>
            <person name="Young S."/>
            <person name="Zeng Q."/>
            <person name="Koehrsen M."/>
            <person name="Alvarado L."/>
            <person name="Berlin A."/>
            <person name="Chapman S.B."/>
            <person name="Chen Z."/>
            <person name="Freedman E."/>
            <person name="Gellesch M."/>
            <person name="Goldberg J."/>
            <person name="Griggs A."/>
            <person name="Gujja S."/>
            <person name="Heilman E.R."/>
            <person name="Heiman D."/>
            <person name="Hepburn T."/>
            <person name="Howarth C."/>
            <person name="Jen D."/>
            <person name="Larson L."/>
            <person name="Mehta T."/>
            <person name="Neiman D."/>
            <person name="Pearson M."/>
            <person name="Roberts A."/>
            <person name="Saif S."/>
            <person name="Shea T."/>
            <person name="Shenoy N."/>
            <person name="Sisk P."/>
            <person name="Stolte C."/>
            <person name="Sykes S."/>
            <person name="Walk T."/>
            <person name="White J."/>
            <person name="Yandava C."/>
            <person name="Haas B."/>
            <person name="Nusbaum C."/>
            <person name="Birren B."/>
        </authorList>
    </citation>
    <scope>NUCLEOTIDE SEQUENCE</scope>
    <source>
        <strain evidence="11">R3-111a-1</strain>
    </source>
</reference>
<protein>
    <submittedName>
        <fullName evidence="11 12">Uncharacterized protein</fullName>
    </submittedName>
</protein>
<keyword evidence="1" id="KW-0596">Phosphopantetheine</keyword>
<evidence type="ECO:0000259" key="10">
    <source>
        <dbReference type="PROSITE" id="PS52019"/>
    </source>
</evidence>
<dbReference type="InterPro" id="IPR020807">
    <property type="entry name" value="PKS_DH"/>
</dbReference>
<reference evidence="11" key="3">
    <citation type="submission" date="2010-09" db="EMBL/GenBank/DDBJ databases">
        <title>Annotation of Gaeumannomyces graminis var. tritici R3-111a-1.</title>
        <authorList>
            <consortium name="The Broad Institute Genome Sequencing Platform"/>
            <person name="Ma L.-J."/>
            <person name="Dead R."/>
            <person name="Young S.K."/>
            <person name="Zeng Q."/>
            <person name="Gargeya S."/>
            <person name="Fitzgerald M."/>
            <person name="Haas B."/>
            <person name="Abouelleil A."/>
            <person name="Alvarado L."/>
            <person name="Arachchi H.M."/>
            <person name="Berlin A."/>
            <person name="Brown A."/>
            <person name="Chapman S.B."/>
            <person name="Chen Z."/>
            <person name="Dunbar C."/>
            <person name="Freedman E."/>
            <person name="Gearin G."/>
            <person name="Gellesch M."/>
            <person name="Goldberg J."/>
            <person name="Griggs A."/>
            <person name="Gujja S."/>
            <person name="Heiman D."/>
            <person name="Howarth C."/>
            <person name="Larson L."/>
            <person name="Lui A."/>
            <person name="MacDonald P.J.P."/>
            <person name="Mehta T."/>
            <person name="Montmayeur A."/>
            <person name="Murphy C."/>
            <person name="Neiman D."/>
            <person name="Pearson M."/>
            <person name="Priest M."/>
            <person name="Roberts A."/>
            <person name="Saif S."/>
            <person name="Shea T."/>
            <person name="Shenoy N."/>
            <person name="Sisk P."/>
            <person name="Stolte C."/>
            <person name="Sykes S."/>
            <person name="Yandava C."/>
            <person name="Wortman J."/>
            <person name="Nusbaum C."/>
            <person name="Birren B."/>
        </authorList>
    </citation>
    <scope>NUCLEOTIDE SEQUENCE</scope>
    <source>
        <strain evidence="11">R3-111a-1</strain>
    </source>
</reference>
<keyword evidence="4" id="KW-0560">Oxidoreductase</keyword>
<dbReference type="Gene3D" id="3.40.50.720">
    <property type="entry name" value="NAD(P)-binding Rossmann-like Domain"/>
    <property type="match status" value="2"/>
</dbReference>
<dbReference type="eggNOG" id="KOG1202">
    <property type="taxonomic scope" value="Eukaryota"/>
</dbReference>
<dbReference type="InterPro" id="IPR056501">
    <property type="entry name" value="NAD-bd_HRPKS_sdrA"/>
</dbReference>
<dbReference type="Proteomes" id="UP000006039">
    <property type="component" value="Unassembled WGS sequence"/>
</dbReference>
<evidence type="ECO:0000259" key="9">
    <source>
        <dbReference type="PROSITE" id="PS52004"/>
    </source>
</evidence>
<evidence type="ECO:0000313" key="12">
    <source>
        <dbReference type="EnsemblFungi" id="EJT78062"/>
    </source>
</evidence>
<keyword evidence="13" id="KW-1185">Reference proteome</keyword>
<dbReference type="Pfam" id="PF00698">
    <property type="entry name" value="Acyl_transf_1"/>
    <property type="match status" value="1"/>
</dbReference>
<dbReference type="InterPro" id="IPR020843">
    <property type="entry name" value="ER"/>
</dbReference>
<dbReference type="CDD" id="cd05195">
    <property type="entry name" value="enoyl_red"/>
    <property type="match status" value="1"/>
</dbReference>
<dbReference type="Pfam" id="PF13602">
    <property type="entry name" value="ADH_zinc_N_2"/>
    <property type="match status" value="1"/>
</dbReference>
<dbReference type="InterPro" id="IPR049552">
    <property type="entry name" value="PKS_DH_N"/>
</dbReference>
<dbReference type="InterPro" id="IPR014030">
    <property type="entry name" value="Ketoacyl_synth_N"/>
</dbReference>
<dbReference type="InterPro" id="IPR020806">
    <property type="entry name" value="PKS_PP-bd"/>
</dbReference>
<accession>J3NPF7</accession>
<dbReference type="InterPro" id="IPR042104">
    <property type="entry name" value="PKS_dehydratase_sf"/>
</dbReference>
<feature type="compositionally biased region" description="Polar residues" evidence="7">
    <location>
        <begin position="64"/>
        <end position="87"/>
    </location>
</feature>
<proteinExistence type="predicted"/>
<dbReference type="EMBL" id="GL385396">
    <property type="protein sequence ID" value="EJT78062.1"/>
    <property type="molecule type" value="Genomic_DNA"/>
</dbReference>
<dbReference type="SUPFAM" id="SSF51735">
    <property type="entry name" value="NAD(P)-binding Rossmann-fold domains"/>
    <property type="match status" value="2"/>
</dbReference>
<dbReference type="InterPro" id="IPR016035">
    <property type="entry name" value="Acyl_Trfase/lysoPLipase"/>
</dbReference>
<evidence type="ECO:0000256" key="5">
    <source>
        <dbReference type="ARBA" id="ARBA00023268"/>
    </source>
</evidence>
<feature type="domain" description="PKS/mFAS DH" evidence="10">
    <location>
        <begin position="1041"/>
        <end position="1363"/>
    </location>
</feature>
<dbReference type="Pfam" id="PF23114">
    <property type="entry name" value="NAD-bd_HRPKS_sdrA"/>
    <property type="match status" value="1"/>
</dbReference>
<dbReference type="SMART" id="SM00829">
    <property type="entry name" value="PKS_ER"/>
    <property type="match status" value="1"/>
</dbReference>
<dbReference type="InterPro" id="IPR016036">
    <property type="entry name" value="Malonyl_transacylase_ACP-bd"/>
</dbReference>
<dbReference type="SUPFAM" id="SSF55048">
    <property type="entry name" value="Probable ACP-binding domain of malonyl-CoA ACP transacylase"/>
    <property type="match status" value="1"/>
</dbReference>
<dbReference type="GO" id="GO:0016491">
    <property type="term" value="F:oxidoreductase activity"/>
    <property type="evidence" value="ECO:0007669"/>
    <property type="project" value="UniProtKB-KW"/>
</dbReference>
<keyword evidence="2" id="KW-0597">Phosphoprotein</keyword>
<keyword evidence="5" id="KW-0511">Multifunctional enzyme</keyword>
<dbReference type="InterPro" id="IPR050091">
    <property type="entry name" value="PKS_NRPS_Biosynth_Enz"/>
</dbReference>
<dbReference type="SMART" id="SM00822">
    <property type="entry name" value="PKS_KR"/>
    <property type="match status" value="1"/>
</dbReference>
<dbReference type="Gene3D" id="1.10.1200.10">
    <property type="entry name" value="ACP-like"/>
    <property type="match status" value="1"/>
</dbReference>
<dbReference type="GO" id="GO:0004312">
    <property type="term" value="F:fatty acid synthase activity"/>
    <property type="evidence" value="ECO:0007669"/>
    <property type="project" value="TreeGrafter"/>
</dbReference>
<dbReference type="GO" id="GO:0044550">
    <property type="term" value="P:secondary metabolite biosynthetic process"/>
    <property type="evidence" value="ECO:0007669"/>
    <property type="project" value="TreeGrafter"/>
</dbReference>
<dbReference type="InterPro" id="IPR013968">
    <property type="entry name" value="PKS_KR"/>
</dbReference>
<evidence type="ECO:0000313" key="11">
    <source>
        <dbReference type="EMBL" id="EJT78062.1"/>
    </source>
</evidence>
<dbReference type="InterPro" id="IPR049551">
    <property type="entry name" value="PKS_DH_C"/>
</dbReference>
<dbReference type="SUPFAM" id="SSF52151">
    <property type="entry name" value="FabD/lysophospholipase-like"/>
    <property type="match status" value="1"/>
</dbReference>
<feature type="region of interest" description="C-terminal hotdog fold" evidence="6">
    <location>
        <begin position="1203"/>
        <end position="1363"/>
    </location>
</feature>
<dbReference type="EnsemblFungi" id="EJT78062">
    <property type="protein sequence ID" value="EJT78062"/>
    <property type="gene ID" value="GGTG_03165"/>
</dbReference>
<dbReference type="InterPro" id="IPR001227">
    <property type="entry name" value="Ac_transferase_dom_sf"/>
</dbReference>
<dbReference type="Pfam" id="PF02801">
    <property type="entry name" value="Ketoacyl-synt_C"/>
    <property type="match status" value="1"/>
</dbReference>
<dbReference type="Gene3D" id="3.10.129.110">
    <property type="entry name" value="Polyketide synthase dehydratase"/>
    <property type="match status" value="1"/>
</dbReference>
<dbReference type="GeneID" id="20343623"/>
<dbReference type="SMART" id="SM00823">
    <property type="entry name" value="PKS_PP"/>
    <property type="match status" value="1"/>
</dbReference>
<evidence type="ECO:0000256" key="1">
    <source>
        <dbReference type="ARBA" id="ARBA00022450"/>
    </source>
</evidence>
<evidence type="ECO:0000256" key="4">
    <source>
        <dbReference type="ARBA" id="ARBA00023002"/>
    </source>
</evidence>
<feature type="domain" description="Ketosynthase family 3 (KS3)" evidence="9">
    <location>
        <begin position="129"/>
        <end position="553"/>
    </location>
</feature>
<evidence type="ECO:0000256" key="6">
    <source>
        <dbReference type="PROSITE-ProRule" id="PRU01363"/>
    </source>
</evidence>
<dbReference type="VEuPathDB" id="FungiDB:GGTG_03165"/>
<gene>
    <name evidence="12" type="primary">20343623</name>
    <name evidence="11" type="ORF">GGTG_03165</name>
</gene>
<feature type="compositionally biased region" description="Low complexity" evidence="7">
    <location>
        <begin position="10"/>
        <end position="19"/>
    </location>
</feature>
<dbReference type="Pfam" id="PF21089">
    <property type="entry name" value="PKS_DH_N"/>
    <property type="match status" value="1"/>
</dbReference>
<dbReference type="Gene3D" id="3.40.366.10">
    <property type="entry name" value="Malonyl-Coenzyme A Acyl Carrier Protein, domain 2"/>
    <property type="match status" value="1"/>
</dbReference>
<dbReference type="PANTHER" id="PTHR43775">
    <property type="entry name" value="FATTY ACID SYNTHASE"/>
    <property type="match status" value="1"/>
</dbReference>
<dbReference type="SUPFAM" id="SSF47336">
    <property type="entry name" value="ACP-like"/>
    <property type="match status" value="1"/>
</dbReference>
<dbReference type="PANTHER" id="PTHR43775:SF13">
    <property type="entry name" value="POLYKETIDE SYNTHASE 1"/>
    <property type="match status" value="1"/>
</dbReference>
<dbReference type="CDD" id="cd00833">
    <property type="entry name" value="PKS"/>
    <property type="match status" value="1"/>
</dbReference>
<dbReference type="PROSITE" id="PS52019">
    <property type="entry name" value="PKS_MFAS_DH"/>
    <property type="match status" value="1"/>
</dbReference>
<keyword evidence="3" id="KW-0808">Transferase</keyword>
<evidence type="ECO:0000259" key="8">
    <source>
        <dbReference type="PROSITE" id="PS50075"/>
    </source>
</evidence>
<dbReference type="InterPro" id="IPR020841">
    <property type="entry name" value="PKS_Beta-ketoAc_synthase_dom"/>
</dbReference>
<evidence type="ECO:0000313" key="13">
    <source>
        <dbReference type="Proteomes" id="UP000006039"/>
    </source>
</evidence>
<dbReference type="InterPro" id="IPR016039">
    <property type="entry name" value="Thiolase-like"/>
</dbReference>
<dbReference type="STRING" id="644352.J3NPF7"/>
<dbReference type="Pfam" id="PF16197">
    <property type="entry name" value="KAsynt_C_assoc"/>
    <property type="match status" value="1"/>
</dbReference>
<dbReference type="FunFam" id="3.40.366.10:FF:000002">
    <property type="entry name" value="Probable polyketide synthase 2"/>
    <property type="match status" value="1"/>
</dbReference>
<feature type="compositionally biased region" description="Basic and acidic residues" evidence="7">
    <location>
        <begin position="51"/>
        <end position="63"/>
    </location>
</feature>
<dbReference type="Pfam" id="PF23297">
    <property type="entry name" value="ACP_SdgA_C"/>
    <property type="match status" value="1"/>
</dbReference>
<evidence type="ECO:0000256" key="7">
    <source>
        <dbReference type="SAM" id="MobiDB-lite"/>
    </source>
</evidence>
<dbReference type="Pfam" id="PF08240">
    <property type="entry name" value="ADH_N"/>
    <property type="match status" value="1"/>
</dbReference>
<reference evidence="13" key="1">
    <citation type="submission" date="2010-07" db="EMBL/GenBank/DDBJ databases">
        <title>The genome sequence of Gaeumannomyces graminis var. tritici strain R3-111a-1.</title>
        <authorList>
            <consortium name="The Broad Institute Genome Sequencing Platform"/>
            <person name="Ma L.-J."/>
            <person name="Dead R."/>
            <person name="Young S."/>
            <person name="Zeng Q."/>
            <person name="Koehrsen M."/>
            <person name="Alvarado L."/>
            <person name="Berlin A."/>
            <person name="Chapman S.B."/>
            <person name="Chen Z."/>
            <person name="Freedman E."/>
            <person name="Gellesch M."/>
            <person name="Goldberg J."/>
            <person name="Griggs A."/>
            <person name="Gujja S."/>
            <person name="Heilman E.R."/>
            <person name="Heiman D."/>
            <person name="Hepburn T."/>
            <person name="Howarth C."/>
            <person name="Jen D."/>
            <person name="Larson L."/>
            <person name="Mehta T."/>
            <person name="Neiman D."/>
            <person name="Pearson M."/>
            <person name="Roberts A."/>
            <person name="Saif S."/>
            <person name="Shea T."/>
            <person name="Shenoy N."/>
            <person name="Sisk P."/>
            <person name="Stolte C."/>
            <person name="Sykes S."/>
            <person name="Walk T."/>
            <person name="White J."/>
            <person name="Yandava C."/>
            <person name="Haas B."/>
            <person name="Nusbaum C."/>
            <person name="Birren B."/>
        </authorList>
    </citation>
    <scope>NUCLEOTIDE SEQUENCE [LARGE SCALE GENOMIC DNA]</scope>
    <source>
        <strain evidence="13">R3-111a-1</strain>
    </source>
</reference>
<dbReference type="InterPro" id="IPR014031">
    <property type="entry name" value="Ketoacyl_synth_C"/>
</dbReference>
<dbReference type="SUPFAM" id="SSF50129">
    <property type="entry name" value="GroES-like"/>
    <property type="match status" value="1"/>
</dbReference>
<dbReference type="GO" id="GO:0006633">
    <property type="term" value="P:fatty acid biosynthetic process"/>
    <property type="evidence" value="ECO:0007669"/>
    <property type="project" value="TreeGrafter"/>
</dbReference>
<dbReference type="InterPro" id="IPR011032">
    <property type="entry name" value="GroES-like_sf"/>
</dbReference>
<evidence type="ECO:0000256" key="3">
    <source>
        <dbReference type="ARBA" id="ARBA00022679"/>
    </source>
</evidence>
<dbReference type="InterPro" id="IPR032821">
    <property type="entry name" value="PKS_assoc"/>
</dbReference>
<dbReference type="OrthoDB" id="329835at2759"/>
<dbReference type="Gene3D" id="3.40.47.10">
    <property type="match status" value="1"/>
</dbReference>
<dbReference type="SUPFAM" id="SSF53901">
    <property type="entry name" value="Thiolase-like"/>
    <property type="match status" value="1"/>
</dbReference>
<evidence type="ECO:0000256" key="2">
    <source>
        <dbReference type="ARBA" id="ARBA00022553"/>
    </source>
</evidence>
<comment type="caution">
    <text evidence="6">Lacks conserved residue(s) required for the propagation of feature annotation.</text>
</comment>
<dbReference type="SMART" id="SM00826">
    <property type="entry name" value="PKS_DH"/>
    <property type="match status" value="1"/>
</dbReference>
<dbReference type="InterPro" id="IPR009081">
    <property type="entry name" value="PP-bd_ACP"/>
</dbReference>
<dbReference type="InterPro" id="IPR057326">
    <property type="entry name" value="KR_dom"/>
</dbReference>
<dbReference type="InterPro" id="IPR049900">
    <property type="entry name" value="PKS_mFAS_DH"/>
</dbReference>
<dbReference type="Gene3D" id="3.90.180.10">
    <property type="entry name" value="Medium-chain alcohol dehydrogenases, catalytic domain"/>
    <property type="match status" value="1"/>
</dbReference>
<dbReference type="RefSeq" id="XP_009219207.1">
    <property type="nucleotide sequence ID" value="XM_009220943.1"/>
</dbReference>
<dbReference type="Pfam" id="PF14765">
    <property type="entry name" value="PS-DH"/>
    <property type="match status" value="1"/>
</dbReference>
<dbReference type="InterPro" id="IPR014043">
    <property type="entry name" value="Acyl_transferase_dom"/>
</dbReference>
<dbReference type="InterPro" id="IPR036291">
    <property type="entry name" value="NAD(P)-bd_dom_sf"/>
</dbReference>
<dbReference type="SMART" id="SM00827">
    <property type="entry name" value="PKS_AT"/>
    <property type="match status" value="1"/>
</dbReference>
<dbReference type="Pfam" id="PF00109">
    <property type="entry name" value="ketoacyl-synt"/>
    <property type="match status" value="1"/>
</dbReference>
<dbReference type="Pfam" id="PF08659">
    <property type="entry name" value="KR"/>
    <property type="match status" value="1"/>
</dbReference>
<dbReference type="PROSITE" id="PS50075">
    <property type="entry name" value="CARRIER"/>
    <property type="match status" value="1"/>
</dbReference>
<organism evidence="11">
    <name type="scientific">Gaeumannomyces tritici (strain R3-111a-1)</name>
    <name type="common">Wheat and barley take-all root rot fungus</name>
    <name type="synonym">Gaeumannomyces graminis var. tritici</name>
    <dbReference type="NCBI Taxonomy" id="644352"/>
    <lineage>
        <taxon>Eukaryota</taxon>
        <taxon>Fungi</taxon>
        <taxon>Dikarya</taxon>
        <taxon>Ascomycota</taxon>
        <taxon>Pezizomycotina</taxon>
        <taxon>Sordariomycetes</taxon>
        <taxon>Sordariomycetidae</taxon>
        <taxon>Magnaporthales</taxon>
        <taxon>Magnaporthaceae</taxon>
        <taxon>Gaeumannomyces</taxon>
    </lineage>
</organism>
<dbReference type="GO" id="GO:0031177">
    <property type="term" value="F:phosphopantetheine binding"/>
    <property type="evidence" value="ECO:0007669"/>
    <property type="project" value="InterPro"/>
</dbReference>
<feature type="region of interest" description="N-terminal hotdog fold" evidence="6">
    <location>
        <begin position="1041"/>
        <end position="1175"/>
    </location>
</feature>